<comment type="caution">
    <text evidence="2">The sequence shown here is derived from an EMBL/GenBank/DDBJ whole genome shotgun (WGS) entry which is preliminary data.</text>
</comment>
<proteinExistence type="predicted"/>
<reference evidence="2 3" key="1">
    <citation type="journal article" date="2019" name="Int. J. Syst. Evol. Microbiol.">
        <title>The Global Catalogue of Microorganisms (GCM) 10K type strain sequencing project: providing services to taxonomists for standard genome sequencing and annotation.</title>
        <authorList>
            <consortium name="The Broad Institute Genomics Platform"/>
            <consortium name="The Broad Institute Genome Sequencing Center for Infectious Disease"/>
            <person name="Wu L."/>
            <person name="Ma J."/>
        </authorList>
    </citation>
    <scope>NUCLEOTIDE SEQUENCE [LARGE SCALE GENOMIC DNA]</scope>
    <source>
        <strain evidence="2 3">JCM 14917</strain>
    </source>
</reference>
<dbReference type="Proteomes" id="UP001500974">
    <property type="component" value="Unassembled WGS sequence"/>
</dbReference>
<name>A0ABN3AN00_9MICC</name>
<keyword evidence="1" id="KW-0472">Membrane</keyword>
<evidence type="ECO:0000256" key="1">
    <source>
        <dbReference type="SAM" id="Phobius"/>
    </source>
</evidence>
<organism evidence="2 3">
    <name type="scientific">Arthrobacter parietis</name>
    <dbReference type="NCBI Taxonomy" id="271434"/>
    <lineage>
        <taxon>Bacteria</taxon>
        <taxon>Bacillati</taxon>
        <taxon>Actinomycetota</taxon>
        <taxon>Actinomycetes</taxon>
        <taxon>Micrococcales</taxon>
        <taxon>Micrococcaceae</taxon>
        <taxon>Arthrobacter</taxon>
    </lineage>
</organism>
<feature type="transmembrane region" description="Helical" evidence="1">
    <location>
        <begin position="125"/>
        <end position="144"/>
    </location>
</feature>
<accession>A0ABN3AN00</accession>
<evidence type="ECO:0000313" key="3">
    <source>
        <dbReference type="Proteomes" id="UP001500974"/>
    </source>
</evidence>
<feature type="transmembrane region" description="Helical" evidence="1">
    <location>
        <begin position="83"/>
        <end position="105"/>
    </location>
</feature>
<dbReference type="RefSeq" id="WP_277357694.1">
    <property type="nucleotide sequence ID" value="NZ_BAAAON010000001.1"/>
</dbReference>
<keyword evidence="1" id="KW-1133">Transmembrane helix</keyword>
<keyword evidence="1" id="KW-0812">Transmembrane</keyword>
<sequence length="152" mass="16127">MANAATHGRVTRGRGRSAPLLMVIRVVIALGLAVDAYVHFILAPQYQQAYPDGMGGGTLFRIQAVAAILAGLYVLIRGSRLSYAIAALVALSAFAAVVLSVYIQLPQVGPIPAMYEPLWFFEKTLSAVAEGIAGVLAVVGFFLVPRKDTALR</sequence>
<evidence type="ECO:0000313" key="2">
    <source>
        <dbReference type="EMBL" id="GAA2172603.1"/>
    </source>
</evidence>
<protein>
    <recommendedName>
        <fullName evidence="4">DoxX family protein</fullName>
    </recommendedName>
</protein>
<feature type="transmembrane region" description="Helical" evidence="1">
    <location>
        <begin position="20"/>
        <end position="42"/>
    </location>
</feature>
<keyword evidence="3" id="KW-1185">Reference proteome</keyword>
<dbReference type="EMBL" id="BAAAON010000001">
    <property type="protein sequence ID" value="GAA2172603.1"/>
    <property type="molecule type" value="Genomic_DNA"/>
</dbReference>
<evidence type="ECO:0008006" key="4">
    <source>
        <dbReference type="Google" id="ProtNLM"/>
    </source>
</evidence>
<gene>
    <name evidence="2" type="ORF">GCM10009784_03670</name>
</gene>
<feature type="transmembrane region" description="Helical" evidence="1">
    <location>
        <begin position="54"/>
        <end position="76"/>
    </location>
</feature>